<dbReference type="GO" id="GO:0008270">
    <property type="term" value="F:zinc ion binding"/>
    <property type="evidence" value="ECO:0007669"/>
    <property type="project" value="UniProtKB-KW"/>
</dbReference>
<protein>
    <recommendedName>
        <fullName evidence="5">U-box domain-containing protein</fullName>
    </recommendedName>
</protein>
<feature type="compositionally biased region" description="Low complexity" evidence="4">
    <location>
        <begin position="340"/>
        <end position="351"/>
    </location>
</feature>
<dbReference type="CDD" id="cd16660">
    <property type="entry name" value="RING-Ubox_RNF37"/>
    <property type="match status" value="1"/>
</dbReference>
<dbReference type="Pfam" id="PF19318">
    <property type="entry name" value="DUF5918"/>
    <property type="match status" value="1"/>
</dbReference>
<evidence type="ECO:0000259" key="5">
    <source>
        <dbReference type="SMART" id="SM00504"/>
    </source>
</evidence>
<dbReference type="GO" id="GO:0034450">
    <property type="term" value="F:ubiquitin-ubiquitin ligase activity"/>
    <property type="evidence" value="ECO:0007669"/>
    <property type="project" value="TreeGrafter"/>
</dbReference>
<dbReference type="AlphaFoldDB" id="A0AAV2PMB7"/>
<dbReference type="InterPro" id="IPR003613">
    <property type="entry name" value="Ubox_domain"/>
</dbReference>
<dbReference type="InterPro" id="IPR039925">
    <property type="entry name" value="RNF37_RING-Ubox"/>
</dbReference>
<keyword evidence="2" id="KW-0863">Zinc-finger</keyword>
<dbReference type="InterPro" id="IPR045696">
    <property type="entry name" value="Ubox5_N"/>
</dbReference>
<dbReference type="PANTHER" id="PTHR13492">
    <property type="entry name" value="RING FINGER PROTEIN 37"/>
    <property type="match status" value="1"/>
</dbReference>
<feature type="compositionally biased region" description="Basic and acidic residues" evidence="4">
    <location>
        <begin position="504"/>
        <end position="517"/>
    </location>
</feature>
<dbReference type="GO" id="GO:0000209">
    <property type="term" value="P:protein polyubiquitination"/>
    <property type="evidence" value="ECO:0007669"/>
    <property type="project" value="TreeGrafter"/>
</dbReference>
<dbReference type="GO" id="GO:0005634">
    <property type="term" value="C:nucleus"/>
    <property type="evidence" value="ECO:0007669"/>
    <property type="project" value="TreeGrafter"/>
</dbReference>
<dbReference type="InterPro" id="IPR039847">
    <property type="entry name" value="Ubox5"/>
</dbReference>
<dbReference type="EMBL" id="CAXKWB010000676">
    <property type="protein sequence ID" value="CAL4061749.1"/>
    <property type="molecule type" value="Genomic_DNA"/>
</dbReference>
<dbReference type="Pfam" id="PF04564">
    <property type="entry name" value="U-box"/>
    <property type="match status" value="1"/>
</dbReference>
<keyword evidence="3" id="KW-0862">Zinc</keyword>
<feature type="compositionally biased region" description="Polar residues" evidence="4">
    <location>
        <begin position="15"/>
        <end position="33"/>
    </location>
</feature>
<name>A0AAV2PMB7_MEGNR</name>
<keyword evidence="7" id="KW-1185">Reference proteome</keyword>
<feature type="domain" description="U-box" evidence="5">
    <location>
        <begin position="242"/>
        <end position="311"/>
    </location>
</feature>
<accession>A0AAV2PMB7</accession>
<evidence type="ECO:0000256" key="3">
    <source>
        <dbReference type="ARBA" id="ARBA00022833"/>
    </source>
</evidence>
<evidence type="ECO:0000256" key="2">
    <source>
        <dbReference type="ARBA" id="ARBA00022771"/>
    </source>
</evidence>
<dbReference type="InterPro" id="IPR013083">
    <property type="entry name" value="Znf_RING/FYVE/PHD"/>
</dbReference>
<dbReference type="PROSITE" id="PS00518">
    <property type="entry name" value="ZF_RING_1"/>
    <property type="match status" value="1"/>
</dbReference>
<gene>
    <name evidence="6" type="ORF">MNOR_LOCUS2270</name>
</gene>
<keyword evidence="1" id="KW-0479">Metal-binding</keyword>
<dbReference type="InterPro" id="IPR017907">
    <property type="entry name" value="Znf_RING_CS"/>
</dbReference>
<feature type="non-terminal residue" evidence="6">
    <location>
        <position position="1"/>
    </location>
</feature>
<evidence type="ECO:0000313" key="6">
    <source>
        <dbReference type="EMBL" id="CAL4061749.1"/>
    </source>
</evidence>
<dbReference type="Gene3D" id="3.30.40.10">
    <property type="entry name" value="Zinc/RING finger domain, C3HC4 (zinc finger)"/>
    <property type="match status" value="1"/>
</dbReference>
<dbReference type="SMART" id="SM00504">
    <property type="entry name" value="Ubox"/>
    <property type="match status" value="1"/>
</dbReference>
<dbReference type="GO" id="GO:0031625">
    <property type="term" value="F:ubiquitin protein ligase binding"/>
    <property type="evidence" value="ECO:0007669"/>
    <property type="project" value="TreeGrafter"/>
</dbReference>
<reference evidence="6 7" key="1">
    <citation type="submission" date="2024-05" db="EMBL/GenBank/DDBJ databases">
        <authorList>
            <person name="Wallberg A."/>
        </authorList>
    </citation>
    <scope>NUCLEOTIDE SEQUENCE [LARGE SCALE GENOMIC DNA]</scope>
</reference>
<dbReference type="Proteomes" id="UP001497623">
    <property type="component" value="Unassembled WGS sequence"/>
</dbReference>
<evidence type="ECO:0000256" key="4">
    <source>
        <dbReference type="SAM" id="MobiDB-lite"/>
    </source>
</evidence>
<evidence type="ECO:0000256" key="1">
    <source>
        <dbReference type="ARBA" id="ARBA00022723"/>
    </source>
</evidence>
<dbReference type="SUPFAM" id="SSF57850">
    <property type="entry name" value="RING/U-box"/>
    <property type="match status" value="2"/>
</dbReference>
<dbReference type="CDD" id="cd16449">
    <property type="entry name" value="RING-HC"/>
    <property type="match status" value="1"/>
</dbReference>
<proteinExistence type="predicted"/>
<feature type="compositionally biased region" description="Polar residues" evidence="4">
    <location>
        <begin position="485"/>
        <end position="499"/>
    </location>
</feature>
<sequence length="612" mass="68770">GTQLRSQCTVGFSLHTQTSTSNSRNDFKNSINPKKNSLSEKKVSKSNVSSTEVIRQAHGTGMYECGSLVPLQEYEDDNEGQEKDESSGGDVFLCVGNFYTDGEESALLSNSLYRHWFHVPRPNTENILSGLSSVYTNNLRHTNRDALQCVRKLMIRIFKTRHPGPCVLSRLEVWGQPALSSRLMERRDLLNKWQGHRILSVSEPLLPRLYNSHDDEDSYNSGAKRNTIEHANIEDHCDIPEEFLDPITCEVMTIPLLLPTGQTVDSQTLERYIASESKWGRPASDPFSGVPFKVGRGPIPNVGLKARIDRYLLLNGNHSEFQNIGHSLHSSTSSQYLTQSAGTSGIISSSSDETCKRKHSQLQNEKDSEDEEETSRISKRNIAAPANLGDNMDHNDKSNTVNQEKNIKESDELSINSSTSWSAFNSEQLTKISQKSSSEVKHYLHPINTDRIDKTTPTVDKIMPDIGRSRIQMLNQVASLARPSSSSKVRSLIRPSTSSRGHHTLLEKKDHSSKTHKVKDLLRNPLDKSKPCTLICGDIRKDKFDLDSVLSHKDSRCLCGDKDNLYDLNCNHILCRACVIKHTKVNTIQCPYCDIESQKSQISKHHKKSVFI</sequence>
<organism evidence="6 7">
    <name type="scientific">Meganyctiphanes norvegica</name>
    <name type="common">Northern krill</name>
    <name type="synonym">Thysanopoda norvegica</name>
    <dbReference type="NCBI Taxonomy" id="48144"/>
    <lineage>
        <taxon>Eukaryota</taxon>
        <taxon>Metazoa</taxon>
        <taxon>Ecdysozoa</taxon>
        <taxon>Arthropoda</taxon>
        <taxon>Crustacea</taxon>
        <taxon>Multicrustacea</taxon>
        <taxon>Malacostraca</taxon>
        <taxon>Eumalacostraca</taxon>
        <taxon>Eucarida</taxon>
        <taxon>Euphausiacea</taxon>
        <taxon>Euphausiidae</taxon>
        <taxon>Meganyctiphanes</taxon>
    </lineage>
</organism>
<evidence type="ECO:0000313" key="7">
    <source>
        <dbReference type="Proteomes" id="UP001497623"/>
    </source>
</evidence>
<feature type="region of interest" description="Disordered" evidence="4">
    <location>
        <begin position="15"/>
        <end position="51"/>
    </location>
</feature>
<feature type="region of interest" description="Disordered" evidence="4">
    <location>
        <begin position="335"/>
        <end position="413"/>
    </location>
</feature>
<feature type="region of interest" description="Disordered" evidence="4">
    <location>
        <begin position="485"/>
        <end position="517"/>
    </location>
</feature>
<dbReference type="PANTHER" id="PTHR13492:SF2">
    <property type="entry name" value="RING FINGER PROTEIN 37"/>
    <property type="match status" value="1"/>
</dbReference>
<comment type="caution">
    <text evidence="6">The sequence shown here is derived from an EMBL/GenBank/DDBJ whole genome shotgun (WGS) entry which is preliminary data.</text>
</comment>